<feature type="compositionally biased region" description="Basic and acidic residues" evidence="1">
    <location>
        <begin position="182"/>
        <end position="192"/>
    </location>
</feature>
<evidence type="ECO:0000256" key="1">
    <source>
        <dbReference type="SAM" id="MobiDB-lite"/>
    </source>
</evidence>
<dbReference type="SUPFAM" id="SSF49478">
    <property type="entry name" value="Cna protein B-type domain"/>
    <property type="match status" value="1"/>
</dbReference>
<evidence type="ECO:0000259" key="3">
    <source>
        <dbReference type="Pfam" id="PF01551"/>
    </source>
</evidence>
<feature type="region of interest" description="Disordered" evidence="1">
    <location>
        <begin position="143"/>
        <end position="193"/>
    </location>
</feature>
<comment type="caution">
    <text evidence="5">The sequence shown here is derived from an EMBL/GenBank/DDBJ whole genome shotgun (WGS) entry which is preliminary data.</text>
</comment>
<feature type="domain" description="M23ase beta-sheet core" evidence="3">
    <location>
        <begin position="640"/>
        <end position="741"/>
    </location>
</feature>
<keyword evidence="2" id="KW-1133">Transmembrane helix</keyword>
<evidence type="ECO:0000259" key="4">
    <source>
        <dbReference type="Pfam" id="PF17802"/>
    </source>
</evidence>
<dbReference type="Gene3D" id="2.70.70.10">
    <property type="entry name" value="Glucose Permease (Domain IIA)"/>
    <property type="match status" value="1"/>
</dbReference>
<dbReference type="PANTHER" id="PTHR21666">
    <property type="entry name" value="PEPTIDASE-RELATED"/>
    <property type="match status" value="1"/>
</dbReference>
<keyword evidence="2" id="KW-0472">Membrane</keyword>
<feature type="domain" description="SpaA-like prealbumin fold" evidence="4">
    <location>
        <begin position="64"/>
        <end position="129"/>
    </location>
</feature>
<dbReference type="SUPFAM" id="SSF51261">
    <property type="entry name" value="Duplicated hybrid motif"/>
    <property type="match status" value="1"/>
</dbReference>
<dbReference type="Gene3D" id="2.60.40.10">
    <property type="entry name" value="Immunoglobulins"/>
    <property type="match status" value="1"/>
</dbReference>
<keyword evidence="6" id="KW-1185">Reference proteome</keyword>
<dbReference type="Pfam" id="PF17802">
    <property type="entry name" value="SpaA"/>
    <property type="match status" value="1"/>
</dbReference>
<feature type="transmembrane region" description="Helical" evidence="2">
    <location>
        <begin position="30"/>
        <end position="48"/>
    </location>
</feature>
<feature type="compositionally biased region" description="Basic and acidic residues" evidence="1">
    <location>
        <begin position="166"/>
        <end position="175"/>
    </location>
</feature>
<protein>
    <submittedName>
        <fullName evidence="5">Peptidoglycan DD-metalloendopeptidase family protein</fullName>
    </submittedName>
</protein>
<evidence type="ECO:0000313" key="5">
    <source>
        <dbReference type="EMBL" id="MBC3796746.1"/>
    </source>
</evidence>
<dbReference type="InterPro" id="IPR050570">
    <property type="entry name" value="Cell_wall_metabolism_enzyme"/>
</dbReference>
<accession>A0ABR6WKI4</accession>
<dbReference type="InterPro" id="IPR013783">
    <property type="entry name" value="Ig-like_fold"/>
</dbReference>
<sequence length="763" mass="85359">MVYNNENMRNRIEEEEGIMQIIHEKFGMKWFALCLALILISGYLPWHVAAQENNGTTKLAILVKTEEGQPIKDAVFEIQNEQKEVLETCISDENGRAEIKEVDDGDYQLVQIKTQEEYEPAVERPIEIKAEVPIREEIIINKPSLKEPEDDPSAVNKKVGSEQYEEDTHAVEKQLPETTGDSVKEDSSEVRTENNTISISAGDVAVNIAQNPDSTTQFTVSTLGCAGKNGIGSVLFPTWTERNGQNDLVWYQGTLGSNGEYSVTIDSKDHGFETGIYNVHTYIYGLQGDVIKTCVNTYKMADPTANISVGEVSNDSYNVRVTGVSSSEGVSGVMFPTWSQSNGQDDIRWESGIYVGNDTWEATINLKNYRSSYDTFITHAYVVKENQQLKYISQTEKTINNPFQAEPLELEIQPDRDVSKFVISTKNCSGKSGIGYVLFPVWTTRNGQDDIQWIQGILGSNGEYSAVVDIENHGFETGPYLIHAYLYGNGDENIAFSNNSFTLEKTTPTFEYDNAVLNNVFKMRIKNVSNENGVSGVMLPTWSNIDGQDDIRWEQTTYIGNHTWETTVDLKKYNQIVDTFITHAYLIDKNGNFVMAAQSSRTIKQNTATVYGYFAYPLDTQYQPNPDDPTDWFGARWGDIHEGIDIPADRYANCYSVCNGTVEKAGYFMGYGRYVRIRTTDRYGESVSFFYGHLQEINVSVGQNVGIGTKIGAVGGSGFDANGNYIDNAYGSHLHFGAIANADDACVDPEIWIDFHNPYNNIN</sequence>
<evidence type="ECO:0000313" key="6">
    <source>
        <dbReference type="Proteomes" id="UP000653358"/>
    </source>
</evidence>
<dbReference type="InterPro" id="IPR041033">
    <property type="entry name" value="SpaA_PFL_dom_1"/>
</dbReference>
<proteinExistence type="predicted"/>
<keyword evidence="2" id="KW-0812">Transmembrane</keyword>
<dbReference type="EMBL" id="WJBB01000006">
    <property type="protein sequence ID" value="MBC3796746.1"/>
    <property type="molecule type" value="Genomic_DNA"/>
</dbReference>
<name>A0ABR6WKI4_9FIRM</name>
<dbReference type="Proteomes" id="UP000653358">
    <property type="component" value="Unassembled WGS sequence"/>
</dbReference>
<dbReference type="Pfam" id="PF01551">
    <property type="entry name" value="Peptidase_M23"/>
    <property type="match status" value="1"/>
</dbReference>
<dbReference type="InterPro" id="IPR013688">
    <property type="entry name" value="GBS_Bsp-like"/>
</dbReference>
<organism evidence="5 6">
    <name type="scientific">Acetobacterium tundrae</name>
    <dbReference type="NCBI Taxonomy" id="132932"/>
    <lineage>
        <taxon>Bacteria</taxon>
        <taxon>Bacillati</taxon>
        <taxon>Bacillota</taxon>
        <taxon>Clostridia</taxon>
        <taxon>Eubacteriales</taxon>
        <taxon>Eubacteriaceae</taxon>
        <taxon>Acetobacterium</taxon>
    </lineage>
</organism>
<dbReference type="Gene3D" id="2.60.40.3760">
    <property type="match status" value="4"/>
</dbReference>
<evidence type="ECO:0000256" key="2">
    <source>
        <dbReference type="SAM" id="Phobius"/>
    </source>
</evidence>
<dbReference type="CDD" id="cd12797">
    <property type="entry name" value="M23_peptidase"/>
    <property type="match status" value="1"/>
</dbReference>
<dbReference type="InterPro" id="IPR011055">
    <property type="entry name" value="Dup_hybrid_motif"/>
</dbReference>
<dbReference type="Pfam" id="PF08481">
    <property type="entry name" value="GBS_Bsp-like"/>
    <property type="match status" value="4"/>
</dbReference>
<dbReference type="InterPro" id="IPR016047">
    <property type="entry name" value="M23ase_b-sheet_dom"/>
</dbReference>
<gene>
    <name evidence="5" type="ORF">GH807_06745</name>
</gene>
<dbReference type="PANTHER" id="PTHR21666:SF270">
    <property type="entry name" value="MUREIN HYDROLASE ACTIVATOR ENVC"/>
    <property type="match status" value="1"/>
</dbReference>
<reference evidence="5 6" key="1">
    <citation type="journal article" date="2020" name="mSystems">
        <title>Defining Genomic and Predicted Metabolic Features of the Acetobacterium Genus.</title>
        <authorList>
            <person name="Ross D.E."/>
            <person name="Marshall C.W."/>
            <person name="Gulliver D."/>
            <person name="May H.D."/>
            <person name="Norman R.S."/>
        </authorList>
    </citation>
    <scope>NUCLEOTIDE SEQUENCE [LARGE SCALE GENOMIC DNA]</scope>
    <source>
        <strain evidence="5 6">DSM 9173</strain>
    </source>
</reference>